<evidence type="ECO:0000313" key="2">
    <source>
        <dbReference type="Proteomes" id="UP000309128"/>
    </source>
</evidence>
<accession>A0A5S4FP81</accession>
<keyword evidence="2" id="KW-1185">Reference proteome</keyword>
<dbReference type="RefSeq" id="WP_138671352.1">
    <property type="nucleotide sequence ID" value="NZ_VCKY01000170.1"/>
</dbReference>
<dbReference type="AlphaFoldDB" id="A0A5S4FP81"/>
<dbReference type="EMBL" id="VCKY01000170">
    <property type="protein sequence ID" value="TMR10975.1"/>
    <property type="molecule type" value="Genomic_DNA"/>
</dbReference>
<dbReference type="OrthoDB" id="3874088at2"/>
<comment type="caution">
    <text evidence="1">The sequence shown here is derived from an EMBL/GenBank/DDBJ whole genome shotgun (WGS) entry which is preliminary data.</text>
</comment>
<sequence>MRRPANANPRLTPDWLRRRYLRERAPVETIADDAGCDVSTVYRALTRFGIPHRGSHSSSRPTWGDILTSEFLQARVEAGWNMSEIARDAAAAAGGGGRCSSSTVMWWLAKRGLLSVDDPRADRAVAWYRDEDWTLQEIADQLHVTKRRVTIWLMARGVELYGPGAPLHEE</sequence>
<protein>
    <submittedName>
        <fullName evidence="1">Uncharacterized protein</fullName>
    </submittedName>
</protein>
<organism evidence="1 2">
    <name type="scientific">Nonomuraea turkmeniaca</name>
    <dbReference type="NCBI Taxonomy" id="103838"/>
    <lineage>
        <taxon>Bacteria</taxon>
        <taxon>Bacillati</taxon>
        <taxon>Actinomycetota</taxon>
        <taxon>Actinomycetes</taxon>
        <taxon>Streptosporangiales</taxon>
        <taxon>Streptosporangiaceae</taxon>
        <taxon>Nonomuraea</taxon>
    </lineage>
</organism>
<dbReference type="Proteomes" id="UP000309128">
    <property type="component" value="Unassembled WGS sequence"/>
</dbReference>
<reference evidence="1 2" key="1">
    <citation type="submission" date="2019-05" db="EMBL/GenBank/DDBJ databases">
        <title>Draft genome sequence of Nonomuraea turkmeniaca DSM 43926.</title>
        <authorList>
            <person name="Saricaoglu S."/>
            <person name="Isik K."/>
        </authorList>
    </citation>
    <scope>NUCLEOTIDE SEQUENCE [LARGE SCALE GENOMIC DNA]</scope>
    <source>
        <strain evidence="1 2">DSM 43926</strain>
    </source>
</reference>
<gene>
    <name evidence="1" type="ORF">ETD86_37300</name>
</gene>
<evidence type="ECO:0000313" key="1">
    <source>
        <dbReference type="EMBL" id="TMR10975.1"/>
    </source>
</evidence>
<proteinExistence type="predicted"/>
<name>A0A5S4FP81_9ACTN</name>